<evidence type="ECO:0000313" key="1">
    <source>
        <dbReference type="EMBL" id="KAK6339734.1"/>
    </source>
</evidence>
<name>A0AAN8MLR8_9PEZI</name>
<accession>A0AAN8MLR8</accession>
<keyword evidence="2" id="KW-1185">Reference proteome</keyword>
<dbReference type="AlphaFoldDB" id="A0AAN8MLR8"/>
<reference evidence="1 2" key="1">
    <citation type="submission" date="2019-10" db="EMBL/GenBank/DDBJ databases">
        <authorList>
            <person name="Palmer J.M."/>
        </authorList>
    </citation>
    <scope>NUCLEOTIDE SEQUENCE [LARGE SCALE GENOMIC DNA]</scope>
    <source>
        <strain evidence="1 2">TWF718</strain>
    </source>
</reference>
<protein>
    <submittedName>
        <fullName evidence="1">Uncharacterized protein</fullName>
    </submittedName>
</protein>
<gene>
    <name evidence="1" type="ORF">TWF718_009128</name>
</gene>
<comment type="caution">
    <text evidence="1">The sequence shown here is derived from an EMBL/GenBank/DDBJ whole genome shotgun (WGS) entry which is preliminary data.</text>
</comment>
<proteinExistence type="predicted"/>
<dbReference type="EMBL" id="JAVHNR010000006">
    <property type="protein sequence ID" value="KAK6339734.1"/>
    <property type="molecule type" value="Genomic_DNA"/>
</dbReference>
<evidence type="ECO:0000313" key="2">
    <source>
        <dbReference type="Proteomes" id="UP001313282"/>
    </source>
</evidence>
<organism evidence="1 2">
    <name type="scientific">Orbilia javanica</name>
    <dbReference type="NCBI Taxonomy" id="47235"/>
    <lineage>
        <taxon>Eukaryota</taxon>
        <taxon>Fungi</taxon>
        <taxon>Dikarya</taxon>
        <taxon>Ascomycota</taxon>
        <taxon>Pezizomycotina</taxon>
        <taxon>Orbiliomycetes</taxon>
        <taxon>Orbiliales</taxon>
        <taxon>Orbiliaceae</taxon>
        <taxon>Orbilia</taxon>
    </lineage>
</organism>
<dbReference type="Proteomes" id="UP001313282">
    <property type="component" value="Unassembled WGS sequence"/>
</dbReference>
<sequence>MHRTVTEYYTVSEISQETVYTTQVDTLFETHTEVIEDTATTILPGQTSIVTVYNPALKKRQASPTIPAFASPCSGEVRFTSACSCIGVSAPNTVTLPAPTETLTITTTTTYSTEIHTVTAETLITRVTNSTITTNNVVATETLPGPQTTNTVTVPYPELCKNIFLHIGLVTFNLAIPHATNVGTLSTADCCLRCFTTPNCLA</sequence>